<accession>A0ACC5YQ75</accession>
<evidence type="ECO:0000313" key="2">
    <source>
        <dbReference type="Proteomes" id="UP000830395"/>
    </source>
</evidence>
<reference evidence="1" key="1">
    <citation type="submission" date="2020-02" db="EMBL/GenBank/DDBJ databases">
        <title>Genome sequencing of the panga catfish, Pangasius djambal.</title>
        <authorList>
            <person name="Wen M."/>
            <person name="Zahm M."/>
            <person name="Roques C."/>
            <person name="Cabau C."/>
            <person name="Klopp C."/>
            <person name="Donnadieu C."/>
            <person name="Jouanno E."/>
            <person name="Avarre J.-C."/>
            <person name="Campet M."/>
            <person name="Ha T."/>
            <person name="Dugue R."/>
            <person name="Lampietro C."/>
            <person name="Louis A."/>
            <person name="Herpin A."/>
            <person name="Echchiki A."/>
            <person name="Berthelot C."/>
            <person name="Parey E."/>
            <person name="Roest-Crollius H."/>
            <person name="Braasch I."/>
            <person name="Postlethwait J.H."/>
            <person name="Bobe J."/>
            <person name="Montfort J."/>
            <person name="Bouchez O."/>
            <person name="Begum T."/>
            <person name="Schartl M."/>
            <person name="Gustiano R."/>
            <person name="Guiguen Y."/>
        </authorList>
    </citation>
    <scope>NUCLEOTIDE SEQUENCE</scope>
    <source>
        <strain evidence="1">Pdj_M5554</strain>
    </source>
</reference>
<name>A0ACC5YQ75_9TELE</name>
<evidence type="ECO:0000313" key="1">
    <source>
        <dbReference type="EMBL" id="MCJ8737186.1"/>
    </source>
</evidence>
<dbReference type="EMBL" id="CM040984">
    <property type="protein sequence ID" value="MCJ8737186.1"/>
    <property type="molecule type" value="Genomic_DNA"/>
</dbReference>
<protein>
    <submittedName>
        <fullName evidence="1">Uncharacterized protein</fullName>
    </submittedName>
</protein>
<dbReference type="Proteomes" id="UP000830395">
    <property type="component" value="Chromosome 10"/>
</dbReference>
<organism evidence="1 2">
    <name type="scientific">Pangasius djambal</name>
    <dbReference type="NCBI Taxonomy" id="1691987"/>
    <lineage>
        <taxon>Eukaryota</taxon>
        <taxon>Metazoa</taxon>
        <taxon>Chordata</taxon>
        <taxon>Craniata</taxon>
        <taxon>Vertebrata</taxon>
        <taxon>Euteleostomi</taxon>
        <taxon>Actinopterygii</taxon>
        <taxon>Neopterygii</taxon>
        <taxon>Teleostei</taxon>
        <taxon>Ostariophysi</taxon>
        <taxon>Siluriformes</taxon>
        <taxon>Pangasiidae</taxon>
        <taxon>Pangasius</taxon>
    </lineage>
</organism>
<keyword evidence="2" id="KW-1185">Reference proteome</keyword>
<sequence length="311" mass="34502">MTNETEDSGAEPVTMDGQNQEAVHLTPPEVINHGFMRVLKRPAQWLIIIALLISWSAAGIFMFDFVSDEQLTNLQHISSDPMTVVNEAVEGFTDKMSHINDIFNNAHEYVPTVITDPVSAVHQWADASTSFLLGIHESEGVTYFLKPGRDVLDEMNDRVRSLAGYLFHMFEDLLDAVIVNPLEKVAGAAANISDAVKVILSSFTGMFKGVEVWIPKTSTSPMELASDVLEGAQNLKNNIVTHVSNLFSGDEGGVSDINFDPMKVVTDTVEEFSDRRDMFLAYLSNILMEDKDDTPHVIRRKGEFLPPKEKG</sequence>
<gene>
    <name evidence="1" type="ORF">PDJAM_G00021050</name>
</gene>
<comment type="caution">
    <text evidence="1">The sequence shown here is derived from an EMBL/GenBank/DDBJ whole genome shotgun (WGS) entry which is preliminary data.</text>
</comment>
<proteinExistence type="predicted"/>